<feature type="domain" description="Glycosyl transferase family 1" evidence="3">
    <location>
        <begin position="411"/>
        <end position="582"/>
    </location>
</feature>
<dbReference type="InterPro" id="IPR001296">
    <property type="entry name" value="Glyco_trans_1"/>
</dbReference>
<feature type="domain" description="Glycosyltransferase subfamily 4-like N-terminal" evidence="4">
    <location>
        <begin position="217"/>
        <end position="380"/>
    </location>
</feature>
<evidence type="ECO:0000259" key="4">
    <source>
        <dbReference type="Pfam" id="PF13579"/>
    </source>
</evidence>
<dbReference type="Gene3D" id="3.40.50.2000">
    <property type="entry name" value="Glycogen Phosphorylase B"/>
    <property type="match status" value="2"/>
</dbReference>
<dbReference type="GO" id="GO:0016757">
    <property type="term" value="F:glycosyltransferase activity"/>
    <property type="evidence" value="ECO:0007669"/>
    <property type="project" value="UniProtKB-KW"/>
</dbReference>
<keyword evidence="1" id="KW-0328">Glycosyltransferase</keyword>
<keyword evidence="2" id="KW-0808">Transferase</keyword>
<dbReference type="EMBL" id="BMEQ01000018">
    <property type="protein sequence ID" value="GGG64004.1"/>
    <property type="molecule type" value="Genomic_DNA"/>
</dbReference>
<evidence type="ECO:0000256" key="2">
    <source>
        <dbReference type="ARBA" id="ARBA00022679"/>
    </source>
</evidence>
<reference evidence="5" key="2">
    <citation type="submission" date="2020-09" db="EMBL/GenBank/DDBJ databases">
        <authorList>
            <person name="Sun Q."/>
            <person name="Zhou Y."/>
        </authorList>
    </citation>
    <scope>NUCLEOTIDE SEQUENCE</scope>
    <source>
        <strain evidence="5">CGMCC 1.12187</strain>
    </source>
</reference>
<gene>
    <name evidence="5" type="ORF">GCM10011374_29400</name>
</gene>
<dbReference type="PANTHER" id="PTHR12526">
    <property type="entry name" value="GLYCOSYLTRANSFERASE"/>
    <property type="match status" value="1"/>
</dbReference>
<name>A0A917H108_9MICC</name>
<dbReference type="Pfam" id="PF13579">
    <property type="entry name" value="Glyco_trans_4_4"/>
    <property type="match status" value="1"/>
</dbReference>
<accession>A0A917H108</accession>
<dbReference type="Proteomes" id="UP000638848">
    <property type="component" value="Unassembled WGS sequence"/>
</dbReference>
<evidence type="ECO:0000313" key="6">
    <source>
        <dbReference type="Proteomes" id="UP000638848"/>
    </source>
</evidence>
<evidence type="ECO:0000259" key="3">
    <source>
        <dbReference type="Pfam" id="PF00534"/>
    </source>
</evidence>
<dbReference type="CDD" id="cd03801">
    <property type="entry name" value="GT4_PimA-like"/>
    <property type="match status" value="1"/>
</dbReference>
<dbReference type="RefSeq" id="WP_188538530.1">
    <property type="nucleotide sequence ID" value="NZ_BMEQ01000018.1"/>
</dbReference>
<sequence>MLREREARPARTTGRAGRSYRQLGANLAVTASTVAEHLGDDPVVFWSQVSRRLPSRAVRPAARALTGGEATWPAAGAAAAHVLGRRSEAEDALARGEAGDFDPQTTRRLADVALGMGQVEQADRLLEQVPAGTRGRAGTEARRHWHLGRMTEAVECLRRAVTAGHATPGERRQLRRLEDELELFSGWTPDLPPVAGYRPEPTSVLHVLTNSLPHTQSGYAQRTHSLLTATAARGWDVHAVTRPGYPVQVGKLGARALDVVDGIPYHRILPARLARTATGRLQQEAEAVLDLALRTRPAVLHTTTHFVNAVVTRAVAEVLGIPWVYEVRGQLADTWAGSRPAEAAESERYRLFTAREAEAMAAADDVVTLGAAMSRRVRELTRGLPSGPVPSRQAPNAVGGAYLEEPLPVAEARRAVGLPQNARILGTVTSVVDYEGLDDLLRAAARMAPNVADLLVVIVGDGAARPGLETLAGELGIAHRVRFTGRVPREQAVLYHQAFDVFVVPRKDRTVTRAVTPLKPVEALATGTPVVASRLPALAELVADGITGMLVPPEDPETLATVLQMMLECPAVRQCLGAEGRHRVLSRRTWDVVARGTVDTYEFLTRREHPQEASA</sequence>
<evidence type="ECO:0000313" key="5">
    <source>
        <dbReference type="EMBL" id="GGG64004.1"/>
    </source>
</evidence>
<protein>
    <submittedName>
        <fullName evidence="5">Glycosyltransferase WbuB</fullName>
    </submittedName>
</protein>
<reference evidence="5" key="1">
    <citation type="journal article" date="2014" name="Int. J. Syst. Evol. Microbiol.">
        <title>Complete genome sequence of Corynebacterium casei LMG S-19264T (=DSM 44701T), isolated from a smear-ripened cheese.</title>
        <authorList>
            <consortium name="US DOE Joint Genome Institute (JGI-PGF)"/>
            <person name="Walter F."/>
            <person name="Albersmeier A."/>
            <person name="Kalinowski J."/>
            <person name="Ruckert C."/>
        </authorList>
    </citation>
    <scope>NUCLEOTIDE SEQUENCE</scope>
    <source>
        <strain evidence="5">CGMCC 1.12187</strain>
    </source>
</reference>
<comment type="caution">
    <text evidence="5">The sequence shown here is derived from an EMBL/GenBank/DDBJ whole genome shotgun (WGS) entry which is preliminary data.</text>
</comment>
<dbReference type="AlphaFoldDB" id="A0A917H108"/>
<dbReference type="Pfam" id="PF00534">
    <property type="entry name" value="Glycos_transf_1"/>
    <property type="match status" value="1"/>
</dbReference>
<dbReference type="SUPFAM" id="SSF53756">
    <property type="entry name" value="UDP-Glycosyltransferase/glycogen phosphorylase"/>
    <property type="match status" value="1"/>
</dbReference>
<dbReference type="PANTHER" id="PTHR12526:SF510">
    <property type="entry name" value="D-INOSITOL 3-PHOSPHATE GLYCOSYLTRANSFERASE"/>
    <property type="match status" value="1"/>
</dbReference>
<keyword evidence="6" id="KW-1185">Reference proteome</keyword>
<dbReference type="InterPro" id="IPR028098">
    <property type="entry name" value="Glyco_trans_4-like_N"/>
</dbReference>
<evidence type="ECO:0000256" key="1">
    <source>
        <dbReference type="ARBA" id="ARBA00022676"/>
    </source>
</evidence>
<organism evidence="5 6">
    <name type="scientific">Kocuria dechangensis</name>
    <dbReference type="NCBI Taxonomy" id="1176249"/>
    <lineage>
        <taxon>Bacteria</taxon>
        <taxon>Bacillati</taxon>
        <taxon>Actinomycetota</taxon>
        <taxon>Actinomycetes</taxon>
        <taxon>Micrococcales</taxon>
        <taxon>Micrococcaceae</taxon>
        <taxon>Kocuria</taxon>
    </lineage>
</organism>
<proteinExistence type="predicted"/>